<accession>A0A5P2C227</accession>
<name>A0A5P2C227_STRVZ</name>
<organism evidence="1 2">
    <name type="scientific">Streptomyces venezuelae</name>
    <dbReference type="NCBI Taxonomy" id="54571"/>
    <lineage>
        <taxon>Bacteria</taxon>
        <taxon>Bacillati</taxon>
        <taxon>Actinomycetota</taxon>
        <taxon>Actinomycetes</taxon>
        <taxon>Kitasatosporales</taxon>
        <taxon>Streptomycetaceae</taxon>
        <taxon>Streptomyces</taxon>
    </lineage>
</organism>
<dbReference type="AlphaFoldDB" id="A0A5P2C227"/>
<proteinExistence type="predicted"/>
<dbReference type="Proteomes" id="UP000322927">
    <property type="component" value="Chromosome"/>
</dbReference>
<reference evidence="1 2" key="1">
    <citation type="submission" date="2018-05" db="EMBL/GenBank/DDBJ databases">
        <title>Streptomyces venezuelae.</title>
        <authorList>
            <person name="Kim W."/>
            <person name="Lee N."/>
            <person name="Cho B.-K."/>
        </authorList>
    </citation>
    <scope>NUCLEOTIDE SEQUENCE [LARGE SCALE GENOMIC DNA]</scope>
    <source>
        <strain evidence="1 2">ATCC 14584</strain>
    </source>
</reference>
<dbReference type="EMBL" id="CP029192">
    <property type="protein sequence ID" value="QES36776.1"/>
    <property type="molecule type" value="Genomic_DNA"/>
</dbReference>
<evidence type="ECO:0000313" key="2">
    <source>
        <dbReference type="Proteomes" id="UP000322927"/>
    </source>
</evidence>
<evidence type="ECO:0000313" key="1">
    <source>
        <dbReference type="EMBL" id="QES36776.1"/>
    </source>
</evidence>
<sequence length="115" mass="12581">MTLFHQEIRDGLHPGIADRVMKGGVAERVWVDGAERYYYVSDFYPKFMRLPAAAEVMGVAESAAYRKVRGGDFPFPVNSTGRSYQVSVGALMHHVGISDAVVHMDDVENGAGYAG</sequence>
<protein>
    <submittedName>
        <fullName evidence="1">Uncharacterized protein</fullName>
    </submittedName>
</protein>
<gene>
    <name evidence="1" type="ORF">DEJ48_28285</name>
</gene>